<sequence length="46" mass="5779">MALFESYTQSVILDYECDFYHKIMYVFLYLYQLKMIFITKKCQIRH</sequence>
<dbReference type="STRING" id="406818.XBJ1_0501"/>
<dbReference type="EMBL" id="FN667741">
    <property type="protein sequence ID" value="CBJ79650.1"/>
    <property type="molecule type" value="Genomic_DNA"/>
</dbReference>
<organism evidence="1 2">
    <name type="scientific">Xenorhabdus bovienii (strain SS-2004)</name>
    <name type="common">Xenorhabdus nematophila subsp. bovienii</name>
    <dbReference type="NCBI Taxonomy" id="406818"/>
    <lineage>
        <taxon>Bacteria</taxon>
        <taxon>Pseudomonadati</taxon>
        <taxon>Pseudomonadota</taxon>
        <taxon>Gammaproteobacteria</taxon>
        <taxon>Enterobacterales</taxon>
        <taxon>Morganellaceae</taxon>
        <taxon>Xenorhabdus</taxon>
    </lineage>
</organism>
<name>D3UZ68_XENBS</name>
<dbReference type="HOGENOM" id="CLU_3223991_0_0_6"/>
<dbReference type="Proteomes" id="UP000002045">
    <property type="component" value="Chromosome"/>
</dbReference>
<proteinExistence type="predicted"/>
<gene>
    <name evidence="1" type="ordered locus">XBJ1_0501</name>
</gene>
<dbReference type="KEGG" id="xbo:XBJ1_0501"/>
<dbReference type="AlphaFoldDB" id="D3UZ68"/>
<evidence type="ECO:0000313" key="1">
    <source>
        <dbReference type="EMBL" id="CBJ79650.1"/>
    </source>
</evidence>
<accession>D3UZ68</accession>
<evidence type="ECO:0000313" key="2">
    <source>
        <dbReference type="Proteomes" id="UP000002045"/>
    </source>
</evidence>
<protein>
    <submittedName>
        <fullName evidence="1">Uncharacterized protein</fullName>
    </submittedName>
</protein>
<reference evidence="1" key="1">
    <citation type="journal article" date="2011" name="PLoS ONE">
        <title>The entomopathogenic bacterial endosymbionts xenorhabdus and photorhabdus: convergent lifestyles from divergent genomes.</title>
        <authorList>
            <person name="Chaston J.M."/>
            <person name="Suen G."/>
            <person name="Tucker S.L."/>
            <person name="Andersen A.W."/>
            <person name="Bhasin A."/>
            <person name="Bode E."/>
            <person name="Bode H.B."/>
            <person name="Brachmann A.O."/>
            <person name="Cowles C.E."/>
            <person name="Cowles K.N."/>
            <person name="Darby C."/>
            <person name="de Leon L."/>
            <person name="Drace K."/>
            <person name="Du Z."/>
            <person name="Givaudan A."/>
            <person name="Herbert Tran E.E."/>
            <person name="Jewell K.A."/>
            <person name="Knack J.J."/>
            <person name="Krasomil-Osterfeld K.C."/>
            <person name="Kukor R."/>
            <person name="Lanois A."/>
            <person name="Latreille P."/>
            <person name="Leimgruber N.K."/>
            <person name="Lipke C.M."/>
            <person name="Liu R."/>
            <person name="Lu X."/>
            <person name="Martens E.C."/>
            <person name="Marri P.R."/>
            <person name="Medigue C."/>
            <person name="Menard M.L."/>
            <person name="Miller N.M."/>
            <person name="Morales-Soto N."/>
            <person name="Norton S."/>
            <person name="Ogier J.C."/>
            <person name="Orchard S.S."/>
            <person name="Park D."/>
            <person name="Park Y."/>
            <person name="Qurollo B.A."/>
            <person name="Sugar D.R."/>
            <person name="Richards G.R."/>
            <person name="Rouy Z."/>
            <person name="Slominski B."/>
            <person name="Slominski K."/>
            <person name="Snyder H."/>
            <person name="Tjaden B.C."/>
            <person name="van der Hoeven R."/>
            <person name="Welch R.D."/>
            <person name="Wheeler C."/>
            <person name="Xiang B."/>
            <person name="Barbazuk B."/>
            <person name="Gaudriault S."/>
            <person name="Goodner B."/>
            <person name="Slater S.C."/>
            <person name="Forst S."/>
            <person name="Goldman B.S."/>
            <person name="Goodrich-Blair H."/>
        </authorList>
    </citation>
    <scope>NUCLEOTIDE SEQUENCE [LARGE SCALE GENOMIC DNA]</scope>
    <source>
        <strain evidence="1">SS-2004</strain>
    </source>
</reference>